<evidence type="ECO:0000313" key="3">
    <source>
        <dbReference type="Proteomes" id="UP001066276"/>
    </source>
</evidence>
<evidence type="ECO:0000313" key="2">
    <source>
        <dbReference type="EMBL" id="KAJ1182055.1"/>
    </source>
</evidence>
<reference evidence="2" key="1">
    <citation type="journal article" date="2022" name="bioRxiv">
        <title>Sequencing and chromosome-scale assembly of the giantPleurodeles waltlgenome.</title>
        <authorList>
            <person name="Brown T."/>
            <person name="Elewa A."/>
            <person name="Iarovenko S."/>
            <person name="Subramanian E."/>
            <person name="Araus A.J."/>
            <person name="Petzold A."/>
            <person name="Susuki M."/>
            <person name="Suzuki K.-i.T."/>
            <person name="Hayashi T."/>
            <person name="Toyoda A."/>
            <person name="Oliveira C."/>
            <person name="Osipova E."/>
            <person name="Leigh N.D."/>
            <person name="Simon A."/>
            <person name="Yun M.H."/>
        </authorList>
    </citation>
    <scope>NUCLEOTIDE SEQUENCE</scope>
    <source>
        <strain evidence="2">20211129_DDA</strain>
        <tissue evidence="2">Liver</tissue>
    </source>
</reference>
<protein>
    <submittedName>
        <fullName evidence="2">Uncharacterized protein</fullName>
    </submittedName>
</protein>
<sequence length="62" mass="6527">SRGRKRDGVNKAGEAAEGGPSTSAKADGSAGPMPRPVATAPAPIQLWDWTRGASQRRQWQVV</sequence>
<evidence type="ECO:0000256" key="1">
    <source>
        <dbReference type="SAM" id="MobiDB-lite"/>
    </source>
</evidence>
<dbReference type="EMBL" id="JANPWB010000006">
    <property type="protein sequence ID" value="KAJ1182055.1"/>
    <property type="molecule type" value="Genomic_DNA"/>
</dbReference>
<feature type="region of interest" description="Disordered" evidence="1">
    <location>
        <begin position="1"/>
        <end position="62"/>
    </location>
</feature>
<dbReference type="Proteomes" id="UP001066276">
    <property type="component" value="Chromosome 3_2"/>
</dbReference>
<accession>A0AAV7U0Q3</accession>
<comment type="caution">
    <text evidence="2">The sequence shown here is derived from an EMBL/GenBank/DDBJ whole genome shotgun (WGS) entry which is preliminary data.</text>
</comment>
<name>A0AAV7U0Q3_PLEWA</name>
<dbReference type="AlphaFoldDB" id="A0AAV7U0Q3"/>
<organism evidence="2 3">
    <name type="scientific">Pleurodeles waltl</name>
    <name type="common">Iberian ribbed newt</name>
    <dbReference type="NCBI Taxonomy" id="8319"/>
    <lineage>
        <taxon>Eukaryota</taxon>
        <taxon>Metazoa</taxon>
        <taxon>Chordata</taxon>
        <taxon>Craniata</taxon>
        <taxon>Vertebrata</taxon>
        <taxon>Euteleostomi</taxon>
        <taxon>Amphibia</taxon>
        <taxon>Batrachia</taxon>
        <taxon>Caudata</taxon>
        <taxon>Salamandroidea</taxon>
        <taxon>Salamandridae</taxon>
        <taxon>Pleurodelinae</taxon>
        <taxon>Pleurodeles</taxon>
    </lineage>
</organism>
<feature type="compositionally biased region" description="Polar residues" evidence="1">
    <location>
        <begin position="52"/>
        <end position="62"/>
    </location>
</feature>
<gene>
    <name evidence="2" type="ORF">NDU88_007251</name>
</gene>
<proteinExistence type="predicted"/>
<feature type="non-terminal residue" evidence="2">
    <location>
        <position position="1"/>
    </location>
</feature>
<feature type="non-terminal residue" evidence="2">
    <location>
        <position position="62"/>
    </location>
</feature>
<keyword evidence="3" id="KW-1185">Reference proteome</keyword>